<reference evidence="1 2" key="1">
    <citation type="journal article" date="2015" name="Genome Announc.">
        <title>Genome Assemblies of Three Soil-Associated Devosia species: D. insulae, D. limi, and D. soli.</title>
        <authorList>
            <person name="Hassan Y.I."/>
            <person name="Lepp D."/>
            <person name="Zhou T."/>
        </authorList>
    </citation>
    <scope>NUCLEOTIDE SEQUENCE [LARGE SCALE GENOMIC DNA]</scope>
    <source>
        <strain evidence="1 2">DS-56</strain>
    </source>
</reference>
<dbReference type="InterPro" id="IPR038056">
    <property type="entry name" value="YjbR-like_sf"/>
</dbReference>
<dbReference type="EMBL" id="LAJE02000135">
    <property type="protein sequence ID" value="OEO31725.1"/>
    <property type="molecule type" value="Genomic_DNA"/>
</dbReference>
<dbReference type="Gene3D" id="3.90.1150.30">
    <property type="match status" value="1"/>
</dbReference>
<dbReference type="Pfam" id="PF04237">
    <property type="entry name" value="YjbR"/>
    <property type="match status" value="1"/>
</dbReference>
<dbReference type="InterPro" id="IPR058532">
    <property type="entry name" value="YjbR/MT2646/Rv2570-like"/>
</dbReference>
<dbReference type="AlphaFoldDB" id="A0A1E5XT37"/>
<evidence type="ECO:0000313" key="2">
    <source>
        <dbReference type="Proteomes" id="UP000095463"/>
    </source>
</evidence>
<proteinExistence type="predicted"/>
<dbReference type="RefSeq" id="WP_069909105.1">
    <property type="nucleotide sequence ID" value="NZ_LAJE02000135.1"/>
</dbReference>
<accession>A0A1E5XT37</accession>
<evidence type="ECO:0000313" key="1">
    <source>
        <dbReference type="EMBL" id="OEO31725.1"/>
    </source>
</evidence>
<dbReference type="PANTHER" id="PTHR35145:SF1">
    <property type="entry name" value="CYTOPLASMIC PROTEIN"/>
    <property type="match status" value="1"/>
</dbReference>
<dbReference type="InterPro" id="IPR007351">
    <property type="entry name" value="YjbR"/>
</dbReference>
<protein>
    <recommendedName>
        <fullName evidence="3">MmcQ/YjbR family DNA-binding protein</fullName>
    </recommendedName>
</protein>
<dbReference type="PANTHER" id="PTHR35145">
    <property type="entry name" value="CYTOPLASMIC PROTEIN-RELATED"/>
    <property type="match status" value="1"/>
</dbReference>
<gene>
    <name evidence="1" type="ORF">VW23_001055</name>
</gene>
<sequence length="114" mass="12547">MTLHDRDGFTSFVSTLPAVTLHEQWEALVAKVGGKVFCLLGDASGDIVFKVGEIAFDGLTELDGIEQAAYFAKRQWVRVSPGALESELAQGYIRESHRLIADKLTRKLRAELGI</sequence>
<dbReference type="Proteomes" id="UP000095463">
    <property type="component" value="Unassembled WGS sequence"/>
</dbReference>
<dbReference type="OrthoDB" id="9804614at2"/>
<keyword evidence="2" id="KW-1185">Reference proteome</keyword>
<evidence type="ECO:0008006" key="3">
    <source>
        <dbReference type="Google" id="ProtNLM"/>
    </source>
</evidence>
<dbReference type="SUPFAM" id="SSF142906">
    <property type="entry name" value="YjbR-like"/>
    <property type="match status" value="1"/>
</dbReference>
<comment type="caution">
    <text evidence="1">The sequence shown here is derived from an EMBL/GenBank/DDBJ whole genome shotgun (WGS) entry which is preliminary data.</text>
</comment>
<organism evidence="1 2">
    <name type="scientific">Devosia insulae DS-56</name>
    <dbReference type="NCBI Taxonomy" id="1116389"/>
    <lineage>
        <taxon>Bacteria</taxon>
        <taxon>Pseudomonadati</taxon>
        <taxon>Pseudomonadota</taxon>
        <taxon>Alphaproteobacteria</taxon>
        <taxon>Hyphomicrobiales</taxon>
        <taxon>Devosiaceae</taxon>
        <taxon>Devosia</taxon>
    </lineage>
</organism>
<name>A0A1E5XT37_9HYPH</name>